<dbReference type="SUPFAM" id="SSF54680">
    <property type="entry name" value="Pyrimidine nucleoside phosphorylase C-terminal domain"/>
    <property type="match status" value="1"/>
</dbReference>
<keyword evidence="4 6" id="KW-0808">Transferase</keyword>
<dbReference type="Gene3D" id="3.90.1170.30">
    <property type="entry name" value="Pyrimidine nucleoside phosphorylase-like, C-terminal domain"/>
    <property type="match status" value="1"/>
</dbReference>
<dbReference type="InterPro" id="IPR000312">
    <property type="entry name" value="Glycosyl_Trfase_fam3"/>
</dbReference>
<organism evidence="6 7">
    <name type="scientific">Leptotrichia buccalis (strain ATCC 14201 / DSM 1135 / JCM 12969 / NCTC 10249 / C-1013-b)</name>
    <dbReference type="NCBI Taxonomy" id="523794"/>
    <lineage>
        <taxon>Bacteria</taxon>
        <taxon>Fusobacteriati</taxon>
        <taxon>Fusobacteriota</taxon>
        <taxon>Fusobacteriia</taxon>
        <taxon>Fusobacteriales</taxon>
        <taxon>Leptotrichiaceae</taxon>
        <taxon>Leptotrichia</taxon>
    </lineage>
</organism>
<dbReference type="GO" id="GO:0006213">
    <property type="term" value="P:pyrimidine nucleoside metabolic process"/>
    <property type="evidence" value="ECO:0007669"/>
    <property type="project" value="InterPro"/>
</dbReference>
<evidence type="ECO:0000256" key="1">
    <source>
        <dbReference type="ARBA" id="ARBA00006915"/>
    </source>
</evidence>
<name>C7N965_LEPBD</name>
<dbReference type="STRING" id="523794.Lebu_0788"/>
<dbReference type="SUPFAM" id="SSF52418">
    <property type="entry name" value="Nucleoside phosphorylase/phosphoribosyltransferase catalytic domain"/>
    <property type="match status" value="1"/>
</dbReference>
<dbReference type="PIRSF" id="PIRSF000478">
    <property type="entry name" value="TP_PyNP"/>
    <property type="match status" value="1"/>
</dbReference>
<dbReference type="AlphaFoldDB" id="C7N965"/>
<dbReference type="InterPro" id="IPR036566">
    <property type="entry name" value="PYNP-like_C_sf"/>
</dbReference>
<dbReference type="RefSeq" id="WP_015769044.1">
    <property type="nucleotide sequence ID" value="NC_013192.1"/>
</dbReference>
<dbReference type="HOGENOM" id="CLU_025040_0_1_0"/>
<dbReference type="GO" id="GO:0009032">
    <property type="term" value="F:thymidine phosphorylase activity"/>
    <property type="evidence" value="ECO:0007669"/>
    <property type="project" value="UniProtKB-EC"/>
</dbReference>
<dbReference type="SMART" id="SM00941">
    <property type="entry name" value="PYNP_C"/>
    <property type="match status" value="1"/>
</dbReference>
<dbReference type="NCBIfam" id="TIGR02644">
    <property type="entry name" value="Y_phosphoryl"/>
    <property type="match status" value="1"/>
</dbReference>
<dbReference type="OrthoDB" id="9763887at2"/>
<dbReference type="Gene3D" id="1.20.970.10">
    <property type="entry name" value="Transferase, Pyrimidine Nucleoside Phosphorylase, Chain C"/>
    <property type="match status" value="1"/>
</dbReference>
<keyword evidence="3 6" id="KW-0328">Glycosyltransferase</keyword>
<evidence type="ECO:0000313" key="7">
    <source>
        <dbReference type="Proteomes" id="UP000001910"/>
    </source>
</evidence>
<sequence>MRAVDIIQKKRDNEKLSDKEIEFLLNGYLAGDIPDYQMSAFLMAVYFNDMSQEELLKFTMLMRDSGDVIKFDEINRFLVDKHSTGGVGDKVTVVLSPILSALGMGNVKLSGKGLGHTGGTIDKFESIKGFRFSTTKDELVKIANKTGVGLMGYSDKIVPLDKKLYSLRDVTATVPSIPLIASSIMSKKLAIHSDVIILDVKVGDGAFMKNLELAEKLSERMIEIGKGADRKVRVVLSNMDEPLGHAVGNANEIIEAIEFLKGNYADDLKEVVYTIASLALKEKGEVKELEEAKEKIDKVINDGSALKILSEFIEESGGNKELVNNYDLLPKAKSVMEIFSEKEGYIKKIKTEEIGKAAMIIGAGRAKKEDEIDHAVGINIFKKVGEKIAKNEKIAEIYYNNGENVEESKNMILEAFVLTEEKVEKQKAVLKII</sequence>
<evidence type="ECO:0000313" key="6">
    <source>
        <dbReference type="EMBL" id="ACV38696.1"/>
    </source>
</evidence>
<accession>C7N965</accession>
<comment type="subunit">
    <text evidence="2">Homodimer.</text>
</comment>
<dbReference type="InterPro" id="IPR035902">
    <property type="entry name" value="Nuc_phospho_transferase"/>
</dbReference>
<dbReference type="Pfam" id="PF00591">
    <property type="entry name" value="Glycos_transf_3"/>
    <property type="match status" value="1"/>
</dbReference>
<dbReference type="PANTHER" id="PTHR10515:SF0">
    <property type="entry name" value="THYMIDINE PHOSPHORYLASE"/>
    <property type="match status" value="1"/>
</dbReference>
<dbReference type="InterPro" id="IPR013102">
    <property type="entry name" value="PYNP_C"/>
</dbReference>
<dbReference type="FunFam" id="3.40.1030.10:FF:000003">
    <property type="entry name" value="Pyrimidine-nucleoside phosphorylase"/>
    <property type="match status" value="1"/>
</dbReference>
<dbReference type="GO" id="GO:0006206">
    <property type="term" value="P:pyrimidine nucleobase metabolic process"/>
    <property type="evidence" value="ECO:0007669"/>
    <property type="project" value="InterPro"/>
</dbReference>
<dbReference type="InterPro" id="IPR018090">
    <property type="entry name" value="Pyrmidine_PPas_bac/euk"/>
</dbReference>
<dbReference type="Proteomes" id="UP000001910">
    <property type="component" value="Chromosome"/>
</dbReference>
<dbReference type="NCBIfam" id="NF004490">
    <property type="entry name" value="PRK05820.1"/>
    <property type="match status" value="1"/>
</dbReference>
<dbReference type="InterPro" id="IPR000053">
    <property type="entry name" value="Thymidine/pyrmidine_PPase"/>
</dbReference>
<protein>
    <submittedName>
        <fullName evidence="6">Pyrimidine-nucleoside phosphorylase</fullName>
        <ecNumber evidence="6">2.4.2.4</ecNumber>
    </submittedName>
</protein>
<dbReference type="eggNOG" id="COG0213">
    <property type="taxonomic scope" value="Bacteria"/>
</dbReference>
<evidence type="ECO:0000259" key="5">
    <source>
        <dbReference type="SMART" id="SM00941"/>
    </source>
</evidence>
<comment type="similarity">
    <text evidence="1">Belongs to the thymidine/pyrimidine-nucleoside phosphorylase family.</text>
</comment>
<proteinExistence type="inferred from homology"/>
<feature type="domain" description="Pyrimidine nucleoside phosphorylase C-terminal" evidence="5">
    <location>
        <begin position="345"/>
        <end position="419"/>
    </location>
</feature>
<keyword evidence="7" id="KW-1185">Reference proteome</keyword>
<dbReference type="KEGG" id="lba:Lebu_0788"/>
<dbReference type="GO" id="GO:0005829">
    <property type="term" value="C:cytosol"/>
    <property type="evidence" value="ECO:0007669"/>
    <property type="project" value="TreeGrafter"/>
</dbReference>
<dbReference type="GO" id="GO:0004645">
    <property type="term" value="F:1,4-alpha-oligoglucan phosphorylase activity"/>
    <property type="evidence" value="ECO:0007669"/>
    <property type="project" value="InterPro"/>
</dbReference>
<dbReference type="Pfam" id="PF02885">
    <property type="entry name" value="Glycos_trans_3N"/>
    <property type="match status" value="1"/>
</dbReference>
<dbReference type="SUPFAM" id="SSF47648">
    <property type="entry name" value="Nucleoside phosphorylase/phosphoribosyltransferase N-terminal domain"/>
    <property type="match status" value="1"/>
</dbReference>
<evidence type="ECO:0000256" key="2">
    <source>
        <dbReference type="ARBA" id="ARBA00011738"/>
    </source>
</evidence>
<dbReference type="InterPro" id="IPR017459">
    <property type="entry name" value="Glycosyl_Trfase_fam3_N_dom"/>
</dbReference>
<evidence type="ECO:0000256" key="3">
    <source>
        <dbReference type="ARBA" id="ARBA00022676"/>
    </source>
</evidence>
<dbReference type="InterPro" id="IPR036320">
    <property type="entry name" value="Glycosyl_Trfase_fam3_N_dom_sf"/>
</dbReference>
<dbReference type="EMBL" id="CP001685">
    <property type="protein sequence ID" value="ACV38696.1"/>
    <property type="molecule type" value="Genomic_DNA"/>
</dbReference>
<reference evidence="6 7" key="1">
    <citation type="journal article" date="2009" name="Stand. Genomic Sci.">
        <title>Complete genome sequence of Leptotrichia buccalis type strain (C-1013-b).</title>
        <authorList>
            <person name="Ivanova N."/>
            <person name="Gronow S."/>
            <person name="Lapidus A."/>
            <person name="Copeland A."/>
            <person name="Glavina Del Rio T."/>
            <person name="Nolan M."/>
            <person name="Lucas S."/>
            <person name="Chen F."/>
            <person name="Tice H."/>
            <person name="Cheng J.F."/>
            <person name="Saunders E."/>
            <person name="Bruce D."/>
            <person name="Goodwin L."/>
            <person name="Brettin T."/>
            <person name="Detter J.C."/>
            <person name="Han C."/>
            <person name="Pitluck S."/>
            <person name="Mikhailova N."/>
            <person name="Pati A."/>
            <person name="Mavrommatis K."/>
            <person name="Chen A."/>
            <person name="Palaniappan K."/>
            <person name="Land M."/>
            <person name="Hauser L."/>
            <person name="Chang Y.J."/>
            <person name="Jeffries C.D."/>
            <person name="Chain P."/>
            <person name="Rohde C."/>
            <person name="Goker M."/>
            <person name="Bristow J."/>
            <person name="Eisen J.A."/>
            <person name="Markowitz V."/>
            <person name="Hugenholtz P."/>
            <person name="Kyrpides N.C."/>
            <person name="Klenk H.P."/>
        </authorList>
    </citation>
    <scope>NUCLEOTIDE SEQUENCE [LARGE SCALE GENOMIC DNA]</scope>
    <source>
        <strain evidence="7">ATCC 14201 / DSM 1135 / JCM 12969 / NCTC 10249 / C-1013-b</strain>
    </source>
</reference>
<gene>
    <name evidence="6" type="ordered locus">Lebu_0788</name>
</gene>
<dbReference type="EC" id="2.4.2.4" evidence="6"/>
<dbReference type="Pfam" id="PF07831">
    <property type="entry name" value="PYNP_C"/>
    <property type="match status" value="1"/>
</dbReference>
<dbReference type="PANTHER" id="PTHR10515">
    <property type="entry name" value="THYMIDINE PHOSPHORYLASE"/>
    <property type="match status" value="1"/>
</dbReference>
<dbReference type="Gene3D" id="3.40.1030.10">
    <property type="entry name" value="Nucleoside phosphorylase/phosphoribosyltransferase catalytic domain"/>
    <property type="match status" value="1"/>
</dbReference>
<evidence type="ECO:0000256" key="4">
    <source>
        <dbReference type="ARBA" id="ARBA00022679"/>
    </source>
</evidence>